<keyword evidence="1" id="KW-0472">Membrane</keyword>
<evidence type="ECO:0008006" key="4">
    <source>
        <dbReference type="Google" id="ProtNLM"/>
    </source>
</evidence>
<dbReference type="SUPFAM" id="SSF117281">
    <property type="entry name" value="Kelch motif"/>
    <property type="match status" value="1"/>
</dbReference>
<accession>A0A137NS00</accession>
<dbReference type="InterPro" id="IPR015915">
    <property type="entry name" value="Kelch-typ_b-propeller"/>
</dbReference>
<dbReference type="AlphaFoldDB" id="A0A137NS00"/>
<evidence type="ECO:0000313" key="3">
    <source>
        <dbReference type="Proteomes" id="UP000070444"/>
    </source>
</evidence>
<proteinExistence type="predicted"/>
<organism evidence="2 3">
    <name type="scientific">Conidiobolus coronatus (strain ATCC 28846 / CBS 209.66 / NRRL 28638)</name>
    <name type="common">Delacroixia coronata</name>
    <dbReference type="NCBI Taxonomy" id="796925"/>
    <lineage>
        <taxon>Eukaryota</taxon>
        <taxon>Fungi</taxon>
        <taxon>Fungi incertae sedis</taxon>
        <taxon>Zoopagomycota</taxon>
        <taxon>Entomophthoromycotina</taxon>
        <taxon>Entomophthoromycetes</taxon>
        <taxon>Entomophthorales</taxon>
        <taxon>Ancylistaceae</taxon>
        <taxon>Conidiobolus</taxon>
    </lineage>
</organism>
<keyword evidence="1" id="KW-0812">Transmembrane</keyword>
<reference evidence="2 3" key="1">
    <citation type="journal article" date="2015" name="Genome Biol. Evol.">
        <title>Phylogenomic analyses indicate that early fungi evolved digesting cell walls of algal ancestors of land plants.</title>
        <authorList>
            <person name="Chang Y."/>
            <person name="Wang S."/>
            <person name="Sekimoto S."/>
            <person name="Aerts A.L."/>
            <person name="Choi C."/>
            <person name="Clum A."/>
            <person name="LaButti K.M."/>
            <person name="Lindquist E.A."/>
            <person name="Yee Ngan C."/>
            <person name="Ohm R.A."/>
            <person name="Salamov A.A."/>
            <person name="Grigoriev I.V."/>
            <person name="Spatafora J.W."/>
            <person name="Berbee M.L."/>
        </authorList>
    </citation>
    <scope>NUCLEOTIDE SEQUENCE [LARGE SCALE GENOMIC DNA]</scope>
    <source>
        <strain evidence="2 3">NRRL 28638</strain>
    </source>
</reference>
<dbReference type="Gene3D" id="2.120.10.80">
    <property type="entry name" value="Kelch-type beta propeller"/>
    <property type="match status" value="1"/>
</dbReference>
<name>A0A137NS00_CONC2</name>
<dbReference type="Proteomes" id="UP000070444">
    <property type="component" value="Unassembled WGS sequence"/>
</dbReference>
<evidence type="ECO:0000256" key="1">
    <source>
        <dbReference type="SAM" id="Phobius"/>
    </source>
</evidence>
<feature type="transmembrane region" description="Helical" evidence="1">
    <location>
        <begin position="406"/>
        <end position="428"/>
    </location>
</feature>
<evidence type="ECO:0000313" key="2">
    <source>
        <dbReference type="EMBL" id="KXN65543.1"/>
    </source>
</evidence>
<keyword evidence="3" id="KW-1185">Reference proteome</keyword>
<keyword evidence="1" id="KW-1133">Transmembrane helix</keyword>
<gene>
    <name evidence="2" type="ORF">CONCODRAFT_80741</name>
</gene>
<sequence length="533" mass="61515">MKISEFVVGFILVKNSLCDTINISPHQTMTYINDNLVASQDSDLVSYPFKNKDIFNLQTLQENHSYTKIQNNFITQYDYKFFNPPGELSSRKSTYMLGSIKLKNLNNVKDEISRRFSLMKIENGAATKEQWPNMLAPPVSIEFPDIEYGSALVGEIDPGMYKPKALLYMMGGSKYSSLKNSLENIKHFSLFNFTAQAWEDLSGTLPEQLSQIAGHQLINIDDEKLIAFGGYKADNYTLQPRIAAVNPSINDFTKIFVYDIYKKKWETKSTIMATEDYKVLSSRKQYSTTAIYQNNKLYVYAGYRFDKNDSSTMHYFGILDLNIWTWKWYQIGFSSDFKEMDSTSFDSILVDGSMIVSHSNYENGSEVKFFKFDLNLGYYSNLSSLSSNLLRGSDDSTFSKSRSITIGLTVFLIIIAVIVFAVIIFLLYRYFRNSTHLTGEGIRFETEDIWSDPSIYATQTKNTSNRHLRQYRLYQCYIFQQLNSYSPLGQTFSYHEPETASIYESNSRTQVDMVQNLYKLPNNNESWDAYTTY</sequence>
<protein>
    <recommendedName>
        <fullName evidence="4">Galactose oxidase</fullName>
    </recommendedName>
</protein>
<dbReference type="EMBL" id="KQ964860">
    <property type="protein sequence ID" value="KXN65543.1"/>
    <property type="molecule type" value="Genomic_DNA"/>
</dbReference>